<name>A0ABU7L739_9NOCA</name>
<feature type="transmembrane region" description="Helical" evidence="1">
    <location>
        <begin position="107"/>
        <end position="129"/>
    </location>
</feature>
<dbReference type="RefSeq" id="WP_330132599.1">
    <property type="nucleotide sequence ID" value="NZ_JAUTXY010000002.1"/>
</dbReference>
<comment type="caution">
    <text evidence="2">The sequence shown here is derived from an EMBL/GenBank/DDBJ whole genome shotgun (WGS) entry which is preliminary data.</text>
</comment>
<evidence type="ECO:0000256" key="1">
    <source>
        <dbReference type="SAM" id="Phobius"/>
    </source>
</evidence>
<accession>A0ABU7L739</accession>
<keyword evidence="3" id="KW-1185">Reference proteome</keyword>
<protein>
    <recommendedName>
        <fullName evidence="4">DUF4386 family protein</fullName>
    </recommendedName>
</protein>
<keyword evidence="1" id="KW-0472">Membrane</keyword>
<dbReference type="Proteomes" id="UP001336020">
    <property type="component" value="Unassembled WGS sequence"/>
</dbReference>
<keyword evidence="1" id="KW-1133">Transmembrane helix</keyword>
<feature type="transmembrane region" description="Helical" evidence="1">
    <location>
        <begin position="160"/>
        <end position="178"/>
    </location>
</feature>
<sequence>MNTPRIREQTPPVKLPPGQTVPSALWAWTGAVAGFAGMVGIQASMAMGAAYDEDNAGNAVAITAAFAEQRTAMLAMHLSLTVSTLLLLIFAAGLYRQLRASLPEFSILPSVAALGLVLTSAGTLLGTGLDTELLFGLSDTDKMVPEVAVFASHWMGTIPWLWVGAGLSGLVVAVAALRHRAVPRWLGWTSLVLGGLTTLFGISPLQYMAGFVGPVWVLVAGIGFALSARGNR</sequence>
<evidence type="ECO:0000313" key="2">
    <source>
        <dbReference type="EMBL" id="MEE2057354.1"/>
    </source>
</evidence>
<feature type="transmembrane region" description="Helical" evidence="1">
    <location>
        <begin position="24"/>
        <end position="51"/>
    </location>
</feature>
<feature type="transmembrane region" description="Helical" evidence="1">
    <location>
        <begin position="71"/>
        <end position="95"/>
    </location>
</feature>
<reference evidence="2 3" key="1">
    <citation type="submission" date="2023-07" db="EMBL/GenBank/DDBJ databases">
        <authorList>
            <person name="Girao M."/>
            <person name="Carvalho M.F."/>
        </authorList>
    </citation>
    <scope>NUCLEOTIDE SEQUENCE [LARGE SCALE GENOMIC DNA]</scope>
    <source>
        <strain evidence="2 3">YIM65754</strain>
    </source>
</reference>
<evidence type="ECO:0000313" key="3">
    <source>
        <dbReference type="Proteomes" id="UP001336020"/>
    </source>
</evidence>
<feature type="transmembrane region" description="Helical" evidence="1">
    <location>
        <begin position="208"/>
        <end position="228"/>
    </location>
</feature>
<dbReference type="EMBL" id="JAUTXY010000002">
    <property type="protein sequence ID" value="MEE2057354.1"/>
    <property type="molecule type" value="Genomic_DNA"/>
</dbReference>
<gene>
    <name evidence="2" type="ORF">Q7514_07410</name>
</gene>
<keyword evidence="1" id="KW-0812">Transmembrane</keyword>
<organism evidence="2 3">
    <name type="scientific">Rhodococcus artemisiae</name>
    <dbReference type="NCBI Taxonomy" id="714159"/>
    <lineage>
        <taxon>Bacteria</taxon>
        <taxon>Bacillati</taxon>
        <taxon>Actinomycetota</taxon>
        <taxon>Actinomycetes</taxon>
        <taxon>Mycobacteriales</taxon>
        <taxon>Nocardiaceae</taxon>
        <taxon>Rhodococcus</taxon>
    </lineage>
</organism>
<proteinExistence type="predicted"/>
<feature type="transmembrane region" description="Helical" evidence="1">
    <location>
        <begin position="185"/>
        <end position="202"/>
    </location>
</feature>
<evidence type="ECO:0008006" key="4">
    <source>
        <dbReference type="Google" id="ProtNLM"/>
    </source>
</evidence>